<name>A0A9N8KY21_CHRIL</name>
<organism evidence="3 4">
    <name type="scientific">Chrysodeixis includens</name>
    <name type="common">Soybean looper</name>
    <name type="synonym">Pseudoplusia includens</name>
    <dbReference type="NCBI Taxonomy" id="689277"/>
    <lineage>
        <taxon>Eukaryota</taxon>
        <taxon>Metazoa</taxon>
        <taxon>Ecdysozoa</taxon>
        <taxon>Arthropoda</taxon>
        <taxon>Hexapoda</taxon>
        <taxon>Insecta</taxon>
        <taxon>Pterygota</taxon>
        <taxon>Neoptera</taxon>
        <taxon>Endopterygota</taxon>
        <taxon>Lepidoptera</taxon>
        <taxon>Glossata</taxon>
        <taxon>Ditrysia</taxon>
        <taxon>Noctuoidea</taxon>
        <taxon>Noctuidae</taxon>
        <taxon>Plusiinae</taxon>
        <taxon>Chrysodeixis</taxon>
    </lineage>
</organism>
<feature type="signal peptide" evidence="2">
    <location>
        <begin position="1"/>
        <end position="19"/>
    </location>
</feature>
<gene>
    <name evidence="3" type="ORF">CINC_LOCUS7568</name>
</gene>
<evidence type="ECO:0000256" key="2">
    <source>
        <dbReference type="SAM" id="SignalP"/>
    </source>
</evidence>
<dbReference type="Proteomes" id="UP001154114">
    <property type="component" value="Chromosome 23"/>
</dbReference>
<dbReference type="AlphaFoldDB" id="A0A9N8KY21"/>
<dbReference type="OrthoDB" id="7493076at2759"/>
<feature type="compositionally biased region" description="Basic and acidic residues" evidence="1">
    <location>
        <begin position="249"/>
        <end position="426"/>
    </location>
</feature>
<evidence type="ECO:0000313" key="4">
    <source>
        <dbReference type="Proteomes" id="UP001154114"/>
    </source>
</evidence>
<proteinExistence type="predicted"/>
<feature type="chain" id="PRO_5040292948" evidence="2">
    <location>
        <begin position="20"/>
        <end position="719"/>
    </location>
</feature>
<reference evidence="3" key="1">
    <citation type="submission" date="2021-12" db="EMBL/GenBank/DDBJ databases">
        <authorList>
            <person name="King R."/>
        </authorList>
    </citation>
    <scope>NUCLEOTIDE SEQUENCE</scope>
</reference>
<evidence type="ECO:0000313" key="3">
    <source>
        <dbReference type="EMBL" id="CAD0205264.1"/>
    </source>
</evidence>
<feature type="region of interest" description="Disordered" evidence="1">
    <location>
        <begin position="174"/>
        <end position="426"/>
    </location>
</feature>
<feature type="compositionally biased region" description="Basic and acidic residues" evidence="1">
    <location>
        <begin position="178"/>
        <end position="241"/>
    </location>
</feature>
<accession>A0A9N8KY21</accession>
<keyword evidence="2" id="KW-0732">Signal</keyword>
<evidence type="ECO:0000256" key="1">
    <source>
        <dbReference type="SAM" id="MobiDB-lite"/>
    </source>
</evidence>
<sequence length="719" mass="83776">MASKVSYLIILGIISFSSGKPALKEETFFVKNEQELQRLLMALAYQGKYDIELSNFEDSPESLHEDKTRMLIDDTPRQLYRSDKPAGRHSRGSLELDRGAQADLANLLKYNLLLDKNNSNKRISRNDNTLLTNLIGLSGNNFYLDRADEDNENERANEILTFLNNLQKQLEENGDYEGFFRTKNRNDRDENDRDDRYGDRYDRGNRARIDDRDDRYDDRDDRGNRGRNLDDRGDRYDDRYGRGGNQARNLRDRNDDRNNRGRNLDDRDDDRDAARNGDDRDDRNNRGDRGNGDNRDDADYGNNRNDRDNRYDDDRDNRDALRDKDDDINDRDTLSNRNKDDRNDRDALTNRDGDDKNGRDTLRNRNGDNRNDRDALGNRNDNDRNDRSDDDRNDRNDDDRNDRDASGNRNDDDRNDRNDKDWNDRDALDRNDDDRIIWDALRNRNDDDRNDLDRNDRDRETLRCRGKKCTKRIKYNRNDGELRFGSNNYIKKYKLNDDTDAIVLGLSDVDRLLTNLNPKPQRSNNKLRAQKLLGSIDLEKLLNRAGSSKGNDKRSNVEAVVFDLTQLENGNALAKQIQRLLTTTKNNDDEGLDAEYADYGNFVEDNLKLGSFNLKKKAYKSRSNSKIVAHSEDNNNVYVPKWLLSEVLTKSKLRDASPIQLLKSVLPLTKQKKSKALRSNKKGRVQLPIPPKKMFRRNFEQDVGVPFHLEVQGLGQVKP</sequence>
<keyword evidence="4" id="KW-1185">Reference proteome</keyword>
<dbReference type="EMBL" id="LR824026">
    <property type="protein sequence ID" value="CAD0205264.1"/>
    <property type="molecule type" value="Genomic_DNA"/>
</dbReference>
<protein>
    <submittedName>
        <fullName evidence="3">Uncharacterized protein</fullName>
    </submittedName>
</protein>